<organism evidence="2 3">
    <name type="scientific">Sulfurimonas lithotrophica</name>
    <dbReference type="NCBI Taxonomy" id="2590022"/>
    <lineage>
        <taxon>Bacteria</taxon>
        <taxon>Pseudomonadati</taxon>
        <taxon>Campylobacterota</taxon>
        <taxon>Epsilonproteobacteria</taxon>
        <taxon>Campylobacterales</taxon>
        <taxon>Sulfurimonadaceae</taxon>
        <taxon>Sulfurimonas</taxon>
    </lineage>
</organism>
<protein>
    <submittedName>
        <fullName evidence="2">Uncharacterized protein</fullName>
    </submittedName>
</protein>
<dbReference type="KEGG" id="sulg:FJR48_00980"/>
<dbReference type="EMBL" id="CP043617">
    <property type="protein sequence ID" value="QFR48373.1"/>
    <property type="molecule type" value="Genomic_DNA"/>
</dbReference>
<dbReference type="Proteomes" id="UP000326944">
    <property type="component" value="Chromosome"/>
</dbReference>
<sequence length="270" mass="31022">MKFNVKKNRIVFLDPHSSITVTSDEKIDLILSPSLYWVQKVKLPVKYVREVKKLLPSLFEDILPEGNYSYSVYKDESLDGSYFIFAYEDKRIIDLASSFGISSSNIASVRFAQSVLHDLQGAVKINETQSIYVKDGVVTLVPCCWIEESGNINLDSIKLSRHTITLAQFGHIVDNSSLYKIAAVLVVFSLLFFAEYFITKQKIASLQEQKSELFTKYDLKPTMFQNKALLKKYKDIHKNQTKLRQELAKKLKQKNIKLITYKNNTLKVES</sequence>
<dbReference type="AlphaFoldDB" id="A0A5P8NY59"/>
<keyword evidence="1" id="KW-0812">Transmembrane</keyword>
<reference evidence="2 3" key="1">
    <citation type="submission" date="2019-09" db="EMBL/GenBank/DDBJ databases">
        <title>Sulfurimonas gotlandica sp. nov., a chemoautotrophic and psychrotolerant epsilonproteobacterium isolated from a pelagic redoxcline, and an emended description of the genus Sulfurimonas.</title>
        <authorList>
            <person name="Wang S."/>
            <person name="Jiang L."/>
            <person name="Shao S."/>
        </authorList>
    </citation>
    <scope>NUCLEOTIDE SEQUENCE [LARGE SCALE GENOMIC DNA]</scope>
    <source>
        <strain evidence="2 3">GYSZ_1</strain>
    </source>
</reference>
<evidence type="ECO:0000313" key="2">
    <source>
        <dbReference type="EMBL" id="QFR48373.1"/>
    </source>
</evidence>
<proteinExistence type="predicted"/>
<feature type="transmembrane region" description="Helical" evidence="1">
    <location>
        <begin position="178"/>
        <end position="198"/>
    </location>
</feature>
<evidence type="ECO:0000256" key="1">
    <source>
        <dbReference type="SAM" id="Phobius"/>
    </source>
</evidence>
<gene>
    <name evidence="2" type="ORF">FJR48_00980</name>
</gene>
<keyword evidence="1" id="KW-0472">Membrane</keyword>
<dbReference type="OrthoDB" id="5343502at2"/>
<keyword evidence="1" id="KW-1133">Transmembrane helix</keyword>
<evidence type="ECO:0000313" key="3">
    <source>
        <dbReference type="Proteomes" id="UP000326944"/>
    </source>
</evidence>
<name>A0A5P8NY59_9BACT</name>
<accession>A0A5P8NY59</accession>
<keyword evidence="3" id="KW-1185">Reference proteome</keyword>
<dbReference type="RefSeq" id="WP_152306316.1">
    <property type="nucleotide sequence ID" value="NZ_CP043617.1"/>
</dbReference>